<evidence type="ECO:0000256" key="8">
    <source>
        <dbReference type="RuleBase" id="RU368043"/>
    </source>
</evidence>
<evidence type="ECO:0000256" key="9">
    <source>
        <dbReference type="SAM" id="Phobius"/>
    </source>
</evidence>
<evidence type="ECO:0000256" key="1">
    <source>
        <dbReference type="ARBA" id="ARBA00004613"/>
    </source>
</evidence>
<feature type="disulfide bond" evidence="7">
    <location>
        <begin position="132"/>
        <end position="185"/>
    </location>
</feature>
<dbReference type="SUPFAM" id="SSF47266">
    <property type="entry name" value="4-helical cytokines"/>
    <property type="match status" value="1"/>
</dbReference>
<keyword evidence="3 8" id="KW-0202">Cytokine</keyword>
<reference evidence="10" key="1">
    <citation type="submission" date="2009-12" db="EMBL/GenBank/DDBJ databases">
        <title>The Genome Sequence of Anolis carolinensis (Green Anole Lizard).</title>
        <authorList>
            <consortium name="The Genome Sequencing Platform"/>
            <person name="Di Palma F."/>
            <person name="Alfoldi J."/>
            <person name="Heiman D."/>
            <person name="Young S."/>
            <person name="Grabherr M."/>
            <person name="Johnson J."/>
            <person name="Lander E.S."/>
            <person name="Lindblad-Toh K."/>
        </authorList>
    </citation>
    <scope>NUCLEOTIDE SEQUENCE [LARGE SCALE GENOMIC DNA]</scope>
    <source>
        <strain evidence="10">JBL SC #1</strain>
    </source>
</reference>
<evidence type="ECO:0000256" key="7">
    <source>
        <dbReference type="PIRSR" id="PIRSR620443-51"/>
    </source>
</evidence>
<dbReference type="FunCoup" id="H9GD92">
    <property type="interactions" value="36"/>
</dbReference>
<dbReference type="GO" id="GO:0005615">
    <property type="term" value="C:extracellular space"/>
    <property type="evidence" value="ECO:0000318"/>
    <property type="project" value="GO_Central"/>
</dbReference>
<dbReference type="GeneTree" id="ENSGT00950000183124"/>
<keyword evidence="4 8" id="KW-0964">Secreted</keyword>
<dbReference type="InterPro" id="IPR009079">
    <property type="entry name" value="4_helix_cytokine-like_core"/>
</dbReference>
<dbReference type="Ensembl" id="ENSACAT00000007951.3">
    <property type="protein sequence ID" value="ENSACAP00000007785.3"/>
    <property type="gene ID" value="ENSACAG00000007947.3"/>
</dbReference>
<evidence type="ECO:0000256" key="4">
    <source>
        <dbReference type="ARBA" id="ARBA00022525"/>
    </source>
</evidence>
<protein>
    <recommendedName>
        <fullName evidence="8">Interleukin family protein</fullName>
    </recommendedName>
</protein>
<name>H9GD92_ANOCA</name>
<dbReference type="eggNOG" id="ENOG502S5RZ">
    <property type="taxonomic scope" value="Eukaryota"/>
</dbReference>
<keyword evidence="5" id="KW-0732">Signal</keyword>
<feature type="disulfide bond" evidence="7">
    <location>
        <begin position="131"/>
        <end position="183"/>
    </location>
</feature>
<organism evidence="10 11">
    <name type="scientific">Anolis carolinensis</name>
    <name type="common">Green anole</name>
    <name type="synonym">American chameleon</name>
    <dbReference type="NCBI Taxonomy" id="28377"/>
    <lineage>
        <taxon>Eukaryota</taxon>
        <taxon>Metazoa</taxon>
        <taxon>Chordata</taxon>
        <taxon>Craniata</taxon>
        <taxon>Vertebrata</taxon>
        <taxon>Euteleostomi</taxon>
        <taxon>Lepidosauria</taxon>
        <taxon>Squamata</taxon>
        <taxon>Bifurcata</taxon>
        <taxon>Unidentata</taxon>
        <taxon>Episquamata</taxon>
        <taxon>Toxicofera</taxon>
        <taxon>Iguania</taxon>
        <taxon>Dactyloidae</taxon>
        <taxon>Anolis</taxon>
    </lineage>
</organism>
<evidence type="ECO:0000256" key="2">
    <source>
        <dbReference type="ARBA" id="ARBA00008813"/>
    </source>
</evidence>
<dbReference type="AlphaFoldDB" id="H9GD92"/>
<proteinExistence type="inferred from homology"/>
<feature type="disulfide bond" evidence="6">
    <location>
        <begin position="131"/>
        <end position="185"/>
    </location>
</feature>
<dbReference type="PANTHER" id="PTHR48482">
    <property type="entry name" value="INTERLEUKIN-19-RELATED"/>
    <property type="match status" value="1"/>
</dbReference>
<keyword evidence="11" id="KW-1185">Reference proteome</keyword>
<feature type="disulfide bond" evidence="6">
    <location>
        <begin position="84"/>
        <end position="177"/>
    </location>
</feature>
<keyword evidence="9" id="KW-1133">Transmembrane helix</keyword>
<dbReference type="PRINTS" id="PR01937">
    <property type="entry name" value="INTRLEUKIN24"/>
</dbReference>
<accession>H9GD92</accession>
<keyword evidence="6" id="KW-1015">Disulfide bond</keyword>
<dbReference type="SMART" id="SM00188">
    <property type="entry name" value="IL10"/>
    <property type="match status" value="1"/>
</dbReference>
<dbReference type="HOGENOM" id="CLU_098690_0_0_1"/>
<dbReference type="Proteomes" id="UP000001646">
    <property type="component" value="Unplaced"/>
</dbReference>
<dbReference type="GO" id="GO:0006955">
    <property type="term" value="P:immune response"/>
    <property type="evidence" value="ECO:0000318"/>
    <property type="project" value="GO_Central"/>
</dbReference>
<reference evidence="10" key="2">
    <citation type="submission" date="2025-08" db="UniProtKB">
        <authorList>
            <consortium name="Ensembl"/>
        </authorList>
    </citation>
    <scope>IDENTIFICATION</scope>
</reference>
<sequence length="226" mass="25993">MNSKSNMEASKYCQRKSYPFPLKLDFSGLHSAAFLNSQTISCYRNSLDYQIKMAFGAFSCLVLVAFLFAKTVVAEGRRLSLGQCELNSVSFRELRDNFDAIKENVQTQDIRTDVILLKESVLREVPMSESCCLLRHLLRFYVESIFKHYEPTSNLLRRKTSTLANAFLSIKAKLRECHNQNKCSCGEETNRRFKLVLDEYQKLDKTTAAIKSLGEMDVLFAWMEGF</sequence>
<evidence type="ECO:0000313" key="10">
    <source>
        <dbReference type="Ensembl" id="ENSACAP00000007785.3"/>
    </source>
</evidence>
<dbReference type="InParanoid" id="H9GD92"/>
<dbReference type="Gene3D" id="1.20.1250.10">
    <property type="match status" value="1"/>
</dbReference>
<comment type="similarity">
    <text evidence="2 8">Belongs to the IL-10 family.</text>
</comment>
<dbReference type="PANTHER" id="PTHR48482:SF3">
    <property type="entry name" value="INTERLEUKIN-19"/>
    <property type="match status" value="1"/>
</dbReference>
<evidence type="ECO:0000256" key="3">
    <source>
        <dbReference type="ARBA" id="ARBA00022514"/>
    </source>
</evidence>
<evidence type="ECO:0000256" key="6">
    <source>
        <dbReference type="PIRSR" id="PIRSR620443-50"/>
    </source>
</evidence>
<comment type="function">
    <text evidence="8">Immune regulatory cytokine.</text>
</comment>
<dbReference type="GO" id="GO:0005125">
    <property type="term" value="F:cytokine activity"/>
    <property type="evidence" value="ECO:0000318"/>
    <property type="project" value="GO_Central"/>
</dbReference>
<keyword evidence="9" id="KW-0472">Membrane</keyword>
<feature type="transmembrane region" description="Helical" evidence="9">
    <location>
        <begin position="53"/>
        <end position="73"/>
    </location>
</feature>
<dbReference type="InterPro" id="IPR020443">
    <property type="entry name" value="IL-10/19/20/24/26"/>
</dbReference>
<dbReference type="InterPro" id="IPR020444">
    <property type="entry name" value="IL-24"/>
</dbReference>
<comment type="subcellular location">
    <subcellularLocation>
        <location evidence="1 8">Secreted</location>
    </subcellularLocation>
</comment>
<dbReference type="STRING" id="28377.ENSACAP00000007785"/>
<evidence type="ECO:0000256" key="5">
    <source>
        <dbReference type="ARBA" id="ARBA00022729"/>
    </source>
</evidence>
<dbReference type="Pfam" id="PF00726">
    <property type="entry name" value="IL10"/>
    <property type="match status" value="1"/>
</dbReference>
<reference evidence="10" key="3">
    <citation type="submission" date="2025-09" db="UniProtKB">
        <authorList>
            <consortium name="Ensembl"/>
        </authorList>
    </citation>
    <scope>IDENTIFICATION</scope>
</reference>
<keyword evidence="9" id="KW-0812">Transmembrane</keyword>
<evidence type="ECO:0000313" key="11">
    <source>
        <dbReference type="Proteomes" id="UP000001646"/>
    </source>
</evidence>